<organism evidence="1 2">
    <name type="scientific">Thauera chlorobenzoica</name>
    <dbReference type="NCBI Taxonomy" id="96773"/>
    <lineage>
        <taxon>Bacteria</taxon>
        <taxon>Pseudomonadati</taxon>
        <taxon>Pseudomonadota</taxon>
        <taxon>Betaproteobacteria</taxon>
        <taxon>Rhodocyclales</taxon>
        <taxon>Zoogloeaceae</taxon>
        <taxon>Thauera</taxon>
    </lineage>
</organism>
<accession>A0A1H5Z516</accession>
<dbReference type="AlphaFoldDB" id="A0A1H5Z516"/>
<keyword evidence="2" id="KW-1185">Reference proteome</keyword>
<dbReference type="STRING" id="96773.Tchl_2814"/>
<dbReference type="Proteomes" id="UP000185739">
    <property type="component" value="Chromosome"/>
</dbReference>
<dbReference type="EMBL" id="CP018839">
    <property type="protein sequence ID" value="APR05637.1"/>
    <property type="molecule type" value="Genomic_DNA"/>
</dbReference>
<dbReference type="RefSeq" id="WP_075148978.1">
    <property type="nucleotide sequence ID" value="NZ_CP018839.1"/>
</dbReference>
<protein>
    <submittedName>
        <fullName evidence="1">Uncharacterized protein</fullName>
    </submittedName>
</protein>
<dbReference type="KEGG" id="tcl:Tchl_2814"/>
<evidence type="ECO:0000313" key="1">
    <source>
        <dbReference type="EMBL" id="APR05637.1"/>
    </source>
</evidence>
<sequence length="160" mass="17277">MTQITVIVLCIVLAASHVGAYLMGRSANASAQRDQALAYAGELVRRQGTVDALAADLEAERQKRIPKNRTITREVVRYVELPAARRCTLDPAWRLLHDAAATGEPTDPARLAAADAAPVADAAALDTVAANYEQCRDALAQLVGWQQWWRAVQTSARAGE</sequence>
<proteinExistence type="predicted"/>
<name>A0A1H5Z516_9RHOO</name>
<dbReference type="OrthoDB" id="8596480at2"/>
<gene>
    <name evidence="1" type="ORF">Tchl_2814</name>
</gene>
<reference evidence="1 2" key="1">
    <citation type="submission" date="2016-12" db="EMBL/GenBank/DDBJ databases">
        <title>Complete genome sequence of Thauera chlorobenzoica, a Betaproteobacterium degrading haloaromatics anaerobically to CO2 and halides.</title>
        <authorList>
            <person name="Goris T."/>
            <person name="Mergelsberg M."/>
            <person name="Boll M."/>
        </authorList>
    </citation>
    <scope>NUCLEOTIDE SEQUENCE [LARGE SCALE GENOMIC DNA]</scope>
    <source>
        <strain evidence="1 2">3CB1</strain>
    </source>
</reference>
<evidence type="ECO:0000313" key="2">
    <source>
        <dbReference type="Proteomes" id="UP000185739"/>
    </source>
</evidence>